<evidence type="ECO:0000256" key="1">
    <source>
        <dbReference type="ARBA" id="ARBA00006484"/>
    </source>
</evidence>
<gene>
    <name evidence="3" type="ORF">ACFO0N_04495</name>
</gene>
<dbReference type="EMBL" id="JBHSDS010000003">
    <property type="protein sequence ID" value="MFC4357207.1"/>
    <property type="molecule type" value="Genomic_DNA"/>
</dbReference>
<comment type="caution">
    <text evidence="3">The sequence shown here is derived from an EMBL/GenBank/DDBJ whole genome shotgun (WGS) entry which is preliminary data.</text>
</comment>
<dbReference type="SUPFAM" id="SSF51735">
    <property type="entry name" value="NAD(P)-binding Rossmann-fold domains"/>
    <property type="match status" value="1"/>
</dbReference>
<comment type="similarity">
    <text evidence="1">Belongs to the short-chain dehydrogenases/reductases (SDR) family.</text>
</comment>
<protein>
    <submittedName>
        <fullName evidence="3">SDR family NAD(P)-dependent oxidoreductase</fullName>
    </submittedName>
</protein>
<dbReference type="GO" id="GO:0016491">
    <property type="term" value="F:oxidoreductase activity"/>
    <property type="evidence" value="ECO:0007669"/>
    <property type="project" value="UniProtKB-KW"/>
</dbReference>
<keyword evidence="4" id="KW-1185">Reference proteome</keyword>
<dbReference type="InterPro" id="IPR036291">
    <property type="entry name" value="NAD(P)-bd_dom_sf"/>
</dbReference>
<organism evidence="3 4">
    <name type="scientific">Halobium salinum</name>
    <dbReference type="NCBI Taxonomy" id="1364940"/>
    <lineage>
        <taxon>Archaea</taxon>
        <taxon>Methanobacteriati</taxon>
        <taxon>Methanobacteriota</taxon>
        <taxon>Stenosarchaea group</taxon>
        <taxon>Halobacteria</taxon>
        <taxon>Halobacteriales</taxon>
        <taxon>Haloferacaceae</taxon>
        <taxon>Halobium</taxon>
    </lineage>
</organism>
<keyword evidence="2" id="KW-0560">Oxidoreductase</keyword>
<evidence type="ECO:0000256" key="2">
    <source>
        <dbReference type="ARBA" id="ARBA00023002"/>
    </source>
</evidence>
<accession>A0ABD5P976</accession>
<name>A0ABD5P976_9EURY</name>
<reference evidence="3 4" key="1">
    <citation type="journal article" date="2019" name="Int. J. Syst. Evol. Microbiol.">
        <title>The Global Catalogue of Microorganisms (GCM) 10K type strain sequencing project: providing services to taxonomists for standard genome sequencing and annotation.</title>
        <authorList>
            <consortium name="The Broad Institute Genomics Platform"/>
            <consortium name="The Broad Institute Genome Sequencing Center for Infectious Disease"/>
            <person name="Wu L."/>
            <person name="Ma J."/>
        </authorList>
    </citation>
    <scope>NUCLEOTIDE SEQUENCE [LARGE SCALE GENOMIC DNA]</scope>
    <source>
        <strain evidence="3 4">CGMCC 1.12553</strain>
    </source>
</reference>
<evidence type="ECO:0000313" key="4">
    <source>
        <dbReference type="Proteomes" id="UP001595921"/>
    </source>
</evidence>
<sequence length="121" mass="13278">MNRGVRLYERSPAVGPWTTATFAEDREPAPGYAGYNATNFGVRGFSEALRTEIGERVRVTLVSPGLVETDLPDEHGPLGDRLDEITPLCSGDVASAVRYAVERPPRVAVNELVIRPAERER</sequence>
<dbReference type="Pfam" id="PF00106">
    <property type="entry name" value="adh_short"/>
    <property type="match status" value="1"/>
</dbReference>
<dbReference type="AlphaFoldDB" id="A0ABD5P976"/>
<dbReference type="Proteomes" id="UP001595921">
    <property type="component" value="Unassembled WGS sequence"/>
</dbReference>
<dbReference type="RefSeq" id="WP_267623026.1">
    <property type="nucleotide sequence ID" value="NZ_JAODIW010000006.1"/>
</dbReference>
<dbReference type="PANTHER" id="PTHR43115">
    <property type="entry name" value="DEHYDROGENASE/REDUCTASE SDR FAMILY MEMBER 11"/>
    <property type="match status" value="1"/>
</dbReference>
<dbReference type="Gene3D" id="3.40.50.720">
    <property type="entry name" value="NAD(P)-binding Rossmann-like Domain"/>
    <property type="match status" value="1"/>
</dbReference>
<dbReference type="PRINTS" id="PR00081">
    <property type="entry name" value="GDHRDH"/>
</dbReference>
<evidence type="ECO:0000313" key="3">
    <source>
        <dbReference type="EMBL" id="MFC4357207.1"/>
    </source>
</evidence>
<proteinExistence type="inferred from homology"/>
<dbReference type="InterPro" id="IPR002347">
    <property type="entry name" value="SDR_fam"/>
</dbReference>
<dbReference type="PANTHER" id="PTHR43115:SF4">
    <property type="entry name" value="DEHYDROGENASE_REDUCTASE SDR FAMILY MEMBER 11"/>
    <property type="match status" value="1"/>
</dbReference>